<organism evidence="2 3">
    <name type="scientific">Leucocoprinus birnbaumii</name>
    <dbReference type="NCBI Taxonomy" id="56174"/>
    <lineage>
        <taxon>Eukaryota</taxon>
        <taxon>Fungi</taxon>
        <taxon>Dikarya</taxon>
        <taxon>Basidiomycota</taxon>
        <taxon>Agaricomycotina</taxon>
        <taxon>Agaricomycetes</taxon>
        <taxon>Agaricomycetidae</taxon>
        <taxon>Agaricales</taxon>
        <taxon>Agaricineae</taxon>
        <taxon>Agaricaceae</taxon>
        <taxon>Leucocoprinus</taxon>
    </lineage>
</organism>
<dbReference type="AlphaFoldDB" id="A0AAD5VPI1"/>
<dbReference type="Proteomes" id="UP001213000">
    <property type="component" value="Unassembled WGS sequence"/>
</dbReference>
<feature type="transmembrane region" description="Helical" evidence="1">
    <location>
        <begin position="51"/>
        <end position="72"/>
    </location>
</feature>
<keyword evidence="1" id="KW-0472">Membrane</keyword>
<evidence type="ECO:0000313" key="3">
    <source>
        <dbReference type="Proteomes" id="UP001213000"/>
    </source>
</evidence>
<feature type="transmembrane region" description="Helical" evidence="1">
    <location>
        <begin position="92"/>
        <end position="111"/>
    </location>
</feature>
<keyword evidence="1" id="KW-1133">Transmembrane helix</keyword>
<feature type="transmembrane region" description="Helical" evidence="1">
    <location>
        <begin position="16"/>
        <end position="39"/>
    </location>
</feature>
<comment type="caution">
    <text evidence="2">The sequence shown here is derived from an EMBL/GenBank/DDBJ whole genome shotgun (WGS) entry which is preliminary data.</text>
</comment>
<feature type="transmembrane region" description="Helical" evidence="1">
    <location>
        <begin position="158"/>
        <end position="178"/>
    </location>
</feature>
<reference evidence="2" key="1">
    <citation type="submission" date="2022-07" db="EMBL/GenBank/DDBJ databases">
        <title>Genome Sequence of Leucocoprinus birnbaumii.</title>
        <authorList>
            <person name="Buettner E."/>
        </authorList>
    </citation>
    <scope>NUCLEOTIDE SEQUENCE</scope>
    <source>
        <strain evidence="2">VT141</strain>
    </source>
</reference>
<accession>A0AAD5VPI1</accession>
<evidence type="ECO:0000256" key="1">
    <source>
        <dbReference type="SAM" id="Phobius"/>
    </source>
</evidence>
<dbReference type="EMBL" id="JANIEX010000787">
    <property type="protein sequence ID" value="KAJ3563177.1"/>
    <property type="molecule type" value="Genomic_DNA"/>
</dbReference>
<evidence type="ECO:0000313" key="2">
    <source>
        <dbReference type="EMBL" id="KAJ3563177.1"/>
    </source>
</evidence>
<gene>
    <name evidence="2" type="ORF">NP233_g9109</name>
</gene>
<protein>
    <submittedName>
        <fullName evidence="2">Uncharacterized protein</fullName>
    </submittedName>
</protein>
<sequence length="289" mass="32501">MNAAASQNLFHWSDEFQLIGTATSLVFYGVNVCLAIQLLSSLKRSKYWTSATTLTAFLLATACQALTSYISYAGTVGYRDDSLINAYERLWLAFRTLGLVATWVIDSFVLYQCFTIYSLYKKGLWAVGLSFLFFLSSIGSGIYLIGWTNNLGIQVLPHYPLCVINKSIMTFLIIAKLAQHRKMLNTQFCDTEDNQLTKPYTTLIWILVQSYALYAGLSVLFLSLYMAKHEAWRLVLPNTVQAGLFSHLLVRFSASRSTRDTVSFDSEKETSIQFSSTQSSECSNTQITP</sequence>
<keyword evidence="1" id="KW-0812">Transmembrane</keyword>
<feature type="transmembrane region" description="Helical" evidence="1">
    <location>
        <begin position="203"/>
        <end position="225"/>
    </location>
</feature>
<name>A0AAD5VPI1_9AGAR</name>
<keyword evidence="3" id="KW-1185">Reference proteome</keyword>
<feature type="transmembrane region" description="Helical" evidence="1">
    <location>
        <begin position="123"/>
        <end position="146"/>
    </location>
</feature>
<proteinExistence type="predicted"/>